<evidence type="ECO:0000256" key="5">
    <source>
        <dbReference type="ARBA" id="ARBA00022833"/>
    </source>
</evidence>
<keyword evidence="5 11" id="KW-0862">Zinc</keyword>
<dbReference type="InterPro" id="IPR021998">
    <property type="entry name" value="Alfin_N"/>
</dbReference>
<dbReference type="Pfam" id="PF00628">
    <property type="entry name" value="PHD"/>
    <property type="match status" value="1"/>
</dbReference>
<keyword evidence="3 11" id="KW-0479">Metal-binding</keyword>
<feature type="region of interest" description="Disordered" evidence="12">
    <location>
        <begin position="142"/>
        <end position="194"/>
    </location>
</feature>
<dbReference type="SMART" id="SM00249">
    <property type="entry name" value="PHD"/>
    <property type="match status" value="1"/>
</dbReference>
<evidence type="ECO:0000256" key="8">
    <source>
        <dbReference type="ARBA" id="ARBA00023163"/>
    </source>
</evidence>
<dbReference type="FunFam" id="3.30.40.10:FF:000306">
    <property type="entry name" value="PHD finger alfin-like protein"/>
    <property type="match status" value="1"/>
</dbReference>
<dbReference type="GO" id="GO:0006355">
    <property type="term" value="P:regulation of DNA-templated transcription"/>
    <property type="evidence" value="ECO:0007669"/>
    <property type="project" value="UniProtKB-UniRule"/>
</dbReference>
<dbReference type="Proteomes" id="UP001152523">
    <property type="component" value="Unassembled WGS sequence"/>
</dbReference>
<reference evidence="14" key="1">
    <citation type="submission" date="2022-07" db="EMBL/GenBank/DDBJ databases">
        <authorList>
            <person name="Macas J."/>
            <person name="Novak P."/>
            <person name="Neumann P."/>
        </authorList>
    </citation>
    <scope>NUCLEOTIDE SEQUENCE</scope>
</reference>
<dbReference type="PROSITE" id="PS50016">
    <property type="entry name" value="ZF_PHD_2"/>
    <property type="match status" value="1"/>
</dbReference>
<evidence type="ECO:0000256" key="6">
    <source>
        <dbReference type="ARBA" id="ARBA00022853"/>
    </source>
</evidence>
<evidence type="ECO:0000256" key="2">
    <source>
        <dbReference type="ARBA" id="ARBA00010445"/>
    </source>
</evidence>
<evidence type="ECO:0000256" key="4">
    <source>
        <dbReference type="ARBA" id="ARBA00022771"/>
    </source>
</evidence>
<keyword evidence="4 10" id="KW-0863">Zinc-finger</keyword>
<dbReference type="Gene3D" id="3.30.40.10">
    <property type="entry name" value="Zinc/RING finger domain, C3HC4 (zinc finger)"/>
    <property type="match status" value="1"/>
</dbReference>
<evidence type="ECO:0000259" key="13">
    <source>
        <dbReference type="PROSITE" id="PS50016"/>
    </source>
</evidence>
<comment type="subunit">
    <text evidence="11">Interacts with H3K4me3 and to a lesser extent with H3K4me2.</text>
</comment>
<organism evidence="14 15">
    <name type="scientific">Cuscuta epithymum</name>
    <dbReference type="NCBI Taxonomy" id="186058"/>
    <lineage>
        <taxon>Eukaryota</taxon>
        <taxon>Viridiplantae</taxon>
        <taxon>Streptophyta</taxon>
        <taxon>Embryophyta</taxon>
        <taxon>Tracheophyta</taxon>
        <taxon>Spermatophyta</taxon>
        <taxon>Magnoliopsida</taxon>
        <taxon>eudicotyledons</taxon>
        <taxon>Gunneridae</taxon>
        <taxon>Pentapetalae</taxon>
        <taxon>asterids</taxon>
        <taxon>lamiids</taxon>
        <taxon>Solanales</taxon>
        <taxon>Convolvulaceae</taxon>
        <taxon>Cuscuteae</taxon>
        <taxon>Cuscuta</taxon>
        <taxon>Cuscuta subgen. Cuscuta</taxon>
    </lineage>
</organism>
<keyword evidence="8 11" id="KW-0804">Transcription</keyword>
<proteinExistence type="inferred from homology"/>
<evidence type="ECO:0000256" key="1">
    <source>
        <dbReference type="ARBA" id="ARBA00004123"/>
    </source>
</evidence>
<dbReference type="PROSITE" id="PS01359">
    <property type="entry name" value="ZF_PHD_1"/>
    <property type="match status" value="1"/>
</dbReference>
<dbReference type="InterPro" id="IPR019786">
    <property type="entry name" value="Zinc_finger_PHD-type_CS"/>
</dbReference>
<evidence type="ECO:0000256" key="9">
    <source>
        <dbReference type="ARBA" id="ARBA00023242"/>
    </source>
</evidence>
<dbReference type="InterPro" id="IPR044104">
    <property type="entry name" value="PHD_AL_plant"/>
</dbReference>
<dbReference type="InterPro" id="IPR045104">
    <property type="entry name" value="Alfin"/>
</dbReference>
<accession>A0AAV0DLY7</accession>
<dbReference type="AlphaFoldDB" id="A0AAV0DLY7"/>
<protein>
    <recommendedName>
        <fullName evidence="11">PHD finger protein ALFIN-LIKE</fullName>
    </recommendedName>
</protein>
<comment type="domain">
    <text evidence="11">The PHD-type zinc finger mediates the binding to H3K4me3.</text>
</comment>
<evidence type="ECO:0000256" key="7">
    <source>
        <dbReference type="ARBA" id="ARBA00023015"/>
    </source>
</evidence>
<dbReference type="CDD" id="cd15613">
    <property type="entry name" value="PHD_AL_plant"/>
    <property type="match status" value="1"/>
</dbReference>
<dbReference type="EMBL" id="CAMAPF010000111">
    <property type="protein sequence ID" value="CAH9101508.1"/>
    <property type="molecule type" value="Genomic_DNA"/>
</dbReference>
<comment type="function">
    <text evidence="11">Histone-binding component that specifically recognizes H3 tails trimethylated on 'Lys-4' (H3K4me3), which mark transcription start sites of virtually all active genes.</text>
</comment>
<gene>
    <name evidence="14" type="ORF">CEPIT_LOCUS15649</name>
</gene>
<dbReference type="InterPro" id="IPR019787">
    <property type="entry name" value="Znf_PHD-finger"/>
</dbReference>
<dbReference type="InterPro" id="IPR001965">
    <property type="entry name" value="Znf_PHD"/>
</dbReference>
<feature type="compositionally biased region" description="Acidic residues" evidence="12">
    <location>
        <begin position="174"/>
        <end position="194"/>
    </location>
</feature>
<comment type="subcellular location">
    <subcellularLocation>
        <location evidence="1 11">Nucleus</location>
    </subcellularLocation>
</comment>
<name>A0AAV0DLY7_9ASTE</name>
<keyword evidence="7 11" id="KW-0805">Transcription regulation</keyword>
<dbReference type="PANTHER" id="PTHR12321:SF39">
    <property type="entry name" value="PHD FINGER PROTEIN ALFIN-LIKE 2"/>
    <property type="match status" value="1"/>
</dbReference>
<dbReference type="InterPro" id="IPR011011">
    <property type="entry name" value="Znf_FYVE_PHD"/>
</dbReference>
<evidence type="ECO:0000256" key="11">
    <source>
        <dbReference type="RuleBase" id="RU369089"/>
    </source>
</evidence>
<dbReference type="GO" id="GO:0003712">
    <property type="term" value="F:transcription coregulator activity"/>
    <property type="evidence" value="ECO:0007669"/>
    <property type="project" value="TreeGrafter"/>
</dbReference>
<evidence type="ECO:0000256" key="3">
    <source>
        <dbReference type="ARBA" id="ARBA00022723"/>
    </source>
</evidence>
<evidence type="ECO:0000313" key="15">
    <source>
        <dbReference type="Proteomes" id="UP001152523"/>
    </source>
</evidence>
<feature type="domain" description="PHD-type" evidence="13">
    <location>
        <begin position="195"/>
        <end position="247"/>
    </location>
</feature>
<sequence>MASCPPNPRSVEEIFKNFSARRSAVIQALTRDVDDFFSQCDPEKDNLCLYGHPDESWEVTLPAEDVPPEIPEPVLGINFARDGMDKRDWLTLVAMHTDSWLLAVAFYFGARLNRSERRRLFSLINDLPTVYEIASGKSQSRERLIVDSGNKPMSNLKREKPVRGNPSPRRVQESYEDEEENEEEDIGEDEEDESDTICGSCGGNYSKNEFWIGCDLCERWFHGKCVKITPAKAASIKTYKCPYCCSKRAKQ</sequence>
<dbReference type="GO" id="GO:0006325">
    <property type="term" value="P:chromatin organization"/>
    <property type="evidence" value="ECO:0007669"/>
    <property type="project" value="UniProtKB-UniRule"/>
</dbReference>
<dbReference type="Pfam" id="PF12165">
    <property type="entry name" value="Alfin"/>
    <property type="match status" value="1"/>
</dbReference>
<keyword evidence="6 11" id="KW-0156">Chromatin regulator</keyword>
<evidence type="ECO:0000256" key="12">
    <source>
        <dbReference type="SAM" id="MobiDB-lite"/>
    </source>
</evidence>
<dbReference type="GO" id="GO:0000976">
    <property type="term" value="F:transcription cis-regulatory region binding"/>
    <property type="evidence" value="ECO:0007669"/>
    <property type="project" value="TreeGrafter"/>
</dbReference>
<dbReference type="PANTHER" id="PTHR12321">
    <property type="entry name" value="CPG BINDING PROTEIN"/>
    <property type="match status" value="1"/>
</dbReference>
<comment type="similarity">
    <text evidence="2 11">Belongs to the Alfin family.</text>
</comment>
<keyword evidence="15" id="KW-1185">Reference proteome</keyword>
<dbReference type="InterPro" id="IPR013083">
    <property type="entry name" value="Znf_RING/FYVE/PHD"/>
</dbReference>
<dbReference type="GO" id="GO:0005634">
    <property type="term" value="C:nucleus"/>
    <property type="evidence" value="ECO:0007669"/>
    <property type="project" value="UniProtKB-SubCell"/>
</dbReference>
<dbReference type="GO" id="GO:0042393">
    <property type="term" value="F:histone binding"/>
    <property type="evidence" value="ECO:0007669"/>
    <property type="project" value="UniProtKB-UniRule"/>
</dbReference>
<evidence type="ECO:0000256" key="10">
    <source>
        <dbReference type="PROSITE-ProRule" id="PRU00146"/>
    </source>
</evidence>
<keyword evidence="9 11" id="KW-0539">Nucleus</keyword>
<dbReference type="GO" id="GO:0008270">
    <property type="term" value="F:zinc ion binding"/>
    <property type="evidence" value="ECO:0007669"/>
    <property type="project" value="UniProtKB-KW"/>
</dbReference>
<comment type="caution">
    <text evidence="14">The sequence shown here is derived from an EMBL/GenBank/DDBJ whole genome shotgun (WGS) entry which is preliminary data.</text>
</comment>
<dbReference type="SUPFAM" id="SSF57903">
    <property type="entry name" value="FYVE/PHD zinc finger"/>
    <property type="match status" value="1"/>
</dbReference>
<evidence type="ECO:0000313" key="14">
    <source>
        <dbReference type="EMBL" id="CAH9101508.1"/>
    </source>
</evidence>